<accession>A0ABN7VVD4</accession>
<evidence type="ECO:0000313" key="2">
    <source>
        <dbReference type="Proteomes" id="UP000789901"/>
    </source>
</evidence>
<gene>
    <name evidence="1" type="ORF">GMARGA_LOCUS23012</name>
</gene>
<name>A0ABN7VVD4_GIGMA</name>
<protein>
    <submittedName>
        <fullName evidence="1">18265_t:CDS:1</fullName>
    </submittedName>
</protein>
<keyword evidence="2" id="KW-1185">Reference proteome</keyword>
<feature type="non-terminal residue" evidence="1">
    <location>
        <position position="1"/>
    </location>
</feature>
<dbReference type="Proteomes" id="UP000789901">
    <property type="component" value="Unassembled WGS sequence"/>
</dbReference>
<evidence type="ECO:0000313" key="1">
    <source>
        <dbReference type="EMBL" id="CAG8800645.1"/>
    </source>
</evidence>
<organism evidence="1 2">
    <name type="scientific">Gigaspora margarita</name>
    <dbReference type="NCBI Taxonomy" id="4874"/>
    <lineage>
        <taxon>Eukaryota</taxon>
        <taxon>Fungi</taxon>
        <taxon>Fungi incertae sedis</taxon>
        <taxon>Mucoromycota</taxon>
        <taxon>Glomeromycotina</taxon>
        <taxon>Glomeromycetes</taxon>
        <taxon>Diversisporales</taxon>
        <taxon>Gigasporaceae</taxon>
        <taxon>Gigaspora</taxon>
    </lineage>
</organism>
<sequence length="48" mass="5290">NELVILKAFQLADAVIPKLTTELPVCPQNKLTSKLLNFKNLPEPVNSS</sequence>
<dbReference type="EMBL" id="CAJVQB010022910">
    <property type="protein sequence ID" value="CAG8800645.1"/>
    <property type="molecule type" value="Genomic_DNA"/>
</dbReference>
<proteinExistence type="predicted"/>
<comment type="caution">
    <text evidence="1">The sequence shown here is derived from an EMBL/GenBank/DDBJ whole genome shotgun (WGS) entry which is preliminary data.</text>
</comment>
<reference evidence="1 2" key="1">
    <citation type="submission" date="2021-06" db="EMBL/GenBank/DDBJ databases">
        <authorList>
            <person name="Kallberg Y."/>
            <person name="Tangrot J."/>
            <person name="Rosling A."/>
        </authorList>
    </citation>
    <scope>NUCLEOTIDE SEQUENCE [LARGE SCALE GENOMIC DNA]</scope>
    <source>
        <strain evidence="1 2">120-4 pot B 10/14</strain>
    </source>
</reference>